<dbReference type="AlphaFoldDB" id="A0A316IBI8"/>
<name>A0A316IBI8_9GAMM</name>
<dbReference type="Proteomes" id="UP000245812">
    <property type="component" value="Unassembled WGS sequence"/>
</dbReference>
<dbReference type="NCBIfam" id="TIGR02610">
    <property type="entry name" value="PHA_gran_rgn"/>
    <property type="match status" value="1"/>
</dbReference>
<accession>A0A316IBI8</accession>
<evidence type="ECO:0000313" key="1">
    <source>
        <dbReference type="EMBL" id="PWK89872.1"/>
    </source>
</evidence>
<organism evidence="1 2">
    <name type="scientific">Fulvimonas soli</name>
    <dbReference type="NCBI Taxonomy" id="155197"/>
    <lineage>
        <taxon>Bacteria</taxon>
        <taxon>Pseudomonadati</taxon>
        <taxon>Pseudomonadota</taxon>
        <taxon>Gammaproteobacteria</taxon>
        <taxon>Lysobacterales</taxon>
        <taxon>Rhodanobacteraceae</taxon>
        <taxon>Fulvimonas</taxon>
    </lineage>
</organism>
<sequence length="94" mass="10383">MPRIDIRHPHRLPPAEARATVDRIASRMQEKFGLAGRWEGDAFGFARQGVKGTIAVGADEVRVSAELGMLLGPLRGTIEQEIRRKLDEYFGPAA</sequence>
<proteinExistence type="predicted"/>
<evidence type="ECO:0000313" key="2">
    <source>
        <dbReference type="Proteomes" id="UP000245812"/>
    </source>
</evidence>
<protein>
    <submittedName>
        <fullName evidence="1">Putative polyhydroxyalkanoate system protein</fullName>
    </submittedName>
</protein>
<dbReference type="RefSeq" id="WP_109722987.1">
    <property type="nucleotide sequence ID" value="NZ_MSZV01000007.1"/>
</dbReference>
<dbReference type="EMBL" id="QGHC01000004">
    <property type="protein sequence ID" value="PWK89872.1"/>
    <property type="molecule type" value="Genomic_DNA"/>
</dbReference>
<gene>
    <name evidence="1" type="ORF">C7456_104230</name>
</gene>
<comment type="caution">
    <text evidence="1">The sequence shown here is derived from an EMBL/GenBank/DDBJ whole genome shotgun (WGS) entry which is preliminary data.</text>
</comment>
<reference evidence="1 2" key="1">
    <citation type="submission" date="2018-05" db="EMBL/GenBank/DDBJ databases">
        <title>Genomic Encyclopedia of Type Strains, Phase IV (KMG-IV): sequencing the most valuable type-strain genomes for metagenomic binning, comparative biology and taxonomic classification.</title>
        <authorList>
            <person name="Goeker M."/>
        </authorList>
    </citation>
    <scope>NUCLEOTIDE SEQUENCE [LARGE SCALE GENOMIC DNA]</scope>
    <source>
        <strain evidence="1 2">DSM 14263</strain>
    </source>
</reference>
<dbReference type="InterPro" id="IPR013433">
    <property type="entry name" value="PHA_gran_rgn"/>
</dbReference>
<dbReference type="Pfam" id="PF09650">
    <property type="entry name" value="PHA_gran_rgn"/>
    <property type="match status" value="1"/>
</dbReference>
<dbReference type="OrthoDB" id="287584at2"/>
<keyword evidence="2" id="KW-1185">Reference proteome</keyword>